<reference evidence="1" key="1">
    <citation type="submission" date="2021-02" db="EMBL/GenBank/DDBJ databases">
        <authorList>
            <person name="Nowell W R."/>
        </authorList>
    </citation>
    <scope>NUCLEOTIDE SEQUENCE</scope>
</reference>
<evidence type="ECO:0008006" key="4">
    <source>
        <dbReference type="Google" id="ProtNLM"/>
    </source>
</evidence>
<evidence type="ECO:0000313" key="3">
    <source>
        <dbReference type="Proteomes" id="UP000663889"/>
    </source>
</evidence>
<sequence length="300" mass="33922">MQFGNKSRFTDLENEPVDHLLPPIRGYQGQTLVSLVEAIQPVSSLFVEIKDNVMIALQNSQNPADGLTQDESASIHLYTMQFDRGPSLFELLNQSLRDENRQNLKLWFPYLKLFCTALYKLPSQSIRVWCGIRDVDLTAKYQKGTRFAWWGVNSCKTDMQALESDQFLGKQGQRTFFSIECINAKCVSAHSYFKNIEKEIILMPDSHFEVIDQLNPATGLYIIELKEITPSMTLVRPPFTIWNGEKSPSVVHKLSASSSTTPGMMTSIASAGSVLEKMTKGMIDFISLLFSCLAFSFLQY</sequence>
<dbReference type="AlphaFoldDB" id="A0A814UPP6"/>
<name>A0A814UPP6_9BILA</name>
<evidence type="ECO:0000313" key="1">
    <source>
        <dbReference type="EMBL" id="CAF1180194.1"/>
    </source>
</evidence>
<dbReference type="Proteomes" id="UP000663889">
    <property type="component" value="Unassembled WGS sequence"/>
</dbReference>
<dbReference type="EMBL" id="CAJOBE010000677">
    <property type="protein sequence ID" value="CAF3673154.1"/>
    <property type="molecule type" value="Genomic_DNA"/>
</dbReference>
<accession>A0A814UPP6</accession>
<dbReference type="EMBL" id="CAJNOU010001276">
    <property type="protein sequence ID" value="CAF1180194.1"/>
    <property type="molecule type" value="Genomic_DNA"/>
</dbReference>
<organism evidence="1 3">
    <name type="scientific">Rotaria sordida</name>
    <dbReference type="NCBI Taxonomy" id="392033"/>
    <lineage>
        <taxon>Eukaryota</taxon>
        <taxon>Metazoa</taxon>
        <taxon>Spiralia</taxon>
        <taxon>Gnathifera</taxon>
        <taxon>Rotifera</taxon>
        <taxon>Eurotatoria</taxon>
        <taxon>Bdelloidea</taxon>
        <taxon>Philodinida</taxon>
        <taxon>Philodinidae</taxon>
        <taxon>Rotaria</taxon>
    </lineage>
</organism>
<dbReference type="Proteomes" id="UP000663874">
    <property type="component" value="Unassembled WGS sequence"/>
</dbReference>
<proteinExistence type="predicted"/>
<protein>
    <recommendedName>
        <fullName evidence="4">Mono(ADP-ribosyl)transferase</fullName>
    </recommendedName>
</protein>
<dbReference type="SUPFAM" id="SSF56399">
    <property type="entry name" value="ADP-ribosylation"/>
    <property type="match status" value="1"/>
</dbReference>
<comment type="caution">
    <text evidence="1">The sequence shown here is derived from an EMBL/GenBank/DDBJ whole genome shotgun (WGS) entry which is preliminary data.</text>
</comment>
<gene>
    <name evidence="2" type="ORF">FNK824_LOCUS7332</name>
    <name evidence="1" type="ORF">SEV965_LOCUS20010</name>
</gene>
<evidence type="ECO:0000313" key="2">
    <source>
        <dbReference type="EMBL" id="CAF3673154.1"/>
    </source>
</evidence>
<dbReference type="Gene3D" id="3.90.176.10">
    <property type="entry name" value="Toxin ADP-ribosyltransferase, Chain A, domain 1"/>
    <property type="match status" value="1"/>
</dbReference>